<evidence type="ECO:0000256" key="1">
    <source>
        <dbReference type="ARBA" id="ARBA00010062"/>
    </source>
</evidence>
<dbReference type="InterPro" id="IPR028081">
    <property type="entry name" value="Leu-bd"/>
</dbReference>
<keyword evidence="4" id="KW-0029">Amino-acid transport</keyword>
<evidence type="ECO:0000313" key="8">
    <source>
        <dbReference type="Proteomes" id="UP001595756"/>
    </source>
</evidence>
<protein>
    <submittedName>
        <fullName evidence="7">High-affinity branched-chain amino acid ABC transporter substrate-binding protein</fullName>
    </submittedName>
</protein>
<keyword evidence="3 5" id="KW-0732">Signal</keyword>
<evidence type="ECO:0000256" key="5">
    <source>
        <dbReference type="SAM" id="SignalP"/>
    </source>
</evidence>
<evidence type="ECO:0000256" key="2">
    <source>
        <dbReference type="ARBA" id="ARBA00022448"/>
    </source>
</evidence>
<accession>A0ABV8RWN9</accession>
<dbReference type="SUPFAM" id="SSF53822">
    <property type="entry name" value="Periplasmic binding protein-like I"/>
    <property type="match status" value="1"/>
</dbReference>
<dbReference type="Gene3D" id="3.40.50.2300">
    <property type="match status" value="2"/>
</dbReference>
<evidence type="ECO:0000256" key="4">
    <source>
        <dbReference type="ARBA" id="ARBA00022970"/>
    </source>
</evidence>
<dbReference type="PRINTS" id="PR00337">
    <property type="entry name" value="LEUILEVALBP"/>
</dbReference>
<dbReference type="InterPro" id="IPR000709">
    <property type="entry name" value="Leu_Ile_Val-bd"/>
</dbReference>
<keyword evidence="8" id="KW-1185">Reference proteome</keyword>
<dbReference type="PANTHER" id="PTHR47151:SF3">
    <property type="entry name" value="LEUCINE-SPECIFIC-BINDING PROTEIN"/>
    <property type="match status" value="1"/>
</dbReference>
<evidence type="ECO:0000313" key="7">
    <source>
        <dbReference type="EMBL" id="MFC4297643.1"/>
    </source>
</evidence>
<evidence type="ECO:0000256" key="3">
    <source>
        <dbReference type="ARBA" id="ARBA00022729"/>
    </source>
</evidence>
<name>A0ABV8RWN9_9BURK</name>
<organism evidence="7 8">
    <name type="scientific">Castellaniella hirudinis</name>
    <dbReference type="NCBI Taxonomy" id="1144617"/>
    <lineage>
        <taxon>Bacteria</taxon>
        <taxon>Pseudomonadati</taxon>
        <taxon>Pseudomonadota</taxon>
        <taxon>Betaproteobacteria</taxon>
        <taxon>Burkholderiales</taxon>
        <taxon>Alcaligenaceae</taxon>
        <taxon>Castellaniella</taxon>
    </lineage>
</organism>
<dbReference type="RefSeq" id="WP_376812196.1">
    <property type="nucleotide sequence ID" value="NZ_JBHSDY010000003.1"/>
</dbReference>
<feature type="domain" description="Leucine-binding protein" evidence="6">
    <location>
        <begin position="35"/>
        <end position="357"/>
    </location>
</feature>
<dbReference type="EMBL" id="JBHSDY010000003">
    <property type="protein sequence ID" value="MFC4297643.1"/>
    <property type="molecule type" value="Genomic_DNA"/>
</dbReference>
<evidence type="ECO:0000259" key="6">
    <source>
        <dbReference type="Pfam" id="PF13458"/>
    </source>
</evidence>
<gene>
    <name evidence="7" type="ORF">ACFO0J_06275</name>
</gene>
<comment type="caution">
    <text evidence="7">The sequence shown here is derived from an EMBL/GenBank/DDBJ whole genome shotgun (WGS) entry which is preliminary data.</text>
</comment>
<dbReference type="InterPro" id="IPR028082">
    <property type="entry name" value="Peripla_BP_I"/>
</dbReference>
<sequence length="378" mass="40188">MKKNLIQSRVHTALAASCLAALTAFTASAQAKDLNIAVVGPITGPVAQFGDQVKDGIEVAAKAINDQGGVLGRKIKLVYIDDACEPKQAPAAANRVLNDKIQFVIGHVCSGTSVAASPIYEESGVLMITGGSTAPEVTEGKGYHYVFRTIGRTDQQAPIATKYIVEKLKPKKIAILHDKQTYGYGIASAMHDSLTKAGMKIQVYQSINLGEIDYSAVLTHLKSEGIDFVYFGGNHPEMGLLIRQAAEIGLKARFMGSEGVGNGEINAIAGDAVEGMLVTLPPDFAADPKNKAVVQAFADQKRDPTGAMTLTSYAAVQALAAAMTDTKSTDPANVAAWLRSHTVDSVIGPIAWDRQGDLKNFEFPVYVWHKDGSKTLAQ</sequence>
<dbReference type="NCBIfam" id="NF011933">
    <property type="entry name" value="PRK15404.1"/>
    <property type="match status" value="1"/>
</dbReference>
<proteinExistence type="inferred from homology"/>
<feature type="chain" id="PRO_5047185274" evidence="5">
    <location>
        <begin position="32"/>
        <end position="378"/>
    </location>
</feature>
<feature type="signal peptide" evidence="5">
    <location>
        <begin position="1"/>
        <end position="31"/>
    </location>
</feature>
<keyword evidence="2" id="KW-0813">Transport</keyword>
<dbReference type="Pfam" id="PF13458">
    <property type="entry name" value="Peripla_BP_6"/>
    <property type="match status" value="1"/>
</dbReference>
<comment type="similarity">
    <text evidence="1">Belongs to the leucine-binding protein family.</text>
</comment>
<dbReference type="PANTHER" id="PTHR47151">
    <property type="entry name" value="LEU/ILE/VAL-BINDING ABC TRANSPORTER SUBUNIT"/>
    <property type="match status" value="1"/>
</dbReference>
<reference evidence="8" key="1">
    <citation type="journal article" date="2019" name="Int. J. Syst. Evol. Microbiol.">
        <title>The Global Catalogue of Microorganisms (GCM) 10K type strain sequencing project: providing services to taxonomists for standard genome sequencing and annotation.</title>
        <authorList>
            <consortium name="The Broad Institute Genomics Platform"/>
            <consortium name="The Broad Institute Genome Sequencing Center for Infectious Disease"/>
            <person name="Wu L."/>
            <person name="Ma J."/>
        </authorList>
    </citation>
    <scope>NUCLEOTIDE SEQUENCE [LARGE SCALE GENOMIC DNA]</scope>
    <source>
        <strain evidence="8">CGMCC 1.19029</strain>
    </source>
</reference>
<dbReference type="Proteomes" id="UP001595756">
    <property type="component" value="Unassembled WGS sequence"/>
</dbReference>
<dbReference type="CDD" id="cd06342">
    <property type="entry name" value="PBP1_ABC_LIVBP-like"/>
    <property type="match status" value="1"/>
</dbReference>